<protein>
    <submittedName>
        <fullName evidence="1">15547_t:CDS:1</fullName>
    </submittedName>
</protein>
<organism evidence="1 2">
    <name type="scientific">Cetraspora pellucida</name>
    <dbReference type="NCBI Taxonomy" id="1433469"/>
    <lineage>
        <taxon>Eukaryota</taxon>
        <taxon>Fungi</taxon>
        <taxon>Fungi incertae sedis</taxon>
        <taxon>Mucoromycota</taxon>
        <taxon>Glomeromycotina</taxon>
        <taxon>Glomeromycetes</taxon>
        <taxon>Diversisporales</taxon>
        <taxon>Gigasporaceae</taxon>
        <taxon>Cetraspora</taxon>
    </lineage>
</organism>
<keyword evidence="2" id="KW-1185">Reference proteome</keyword>
<accession>A0A9N9K0Q8</accession>
<reference evidence="1" key="1">
    <citation type="submission" date="2021-06" db="EMBL/GenBank/DDBJ databases">
        <authorList>
            <person name="Kallberg Y."/>
            <person name="Tangrot J."/>
            <person name="Rosling A."/>
        </authorList>
    </citation>
    <scope>NUCLEOTIDE SEQUENCE</scope>
    <source>
        <strain evidence="1">FL966</strain>
    </source>
</reference>
<sequence>MKQKFKHPLLKQGNSGYQNNQTFHFIILTEFEPLQHGDAALLKKCLHVLGKNKLT</sequence>
<dbReference type="Proteomes" id="UP000789759">
    <property type="component" value="Unassembled WGS sequence"/>
</dbReference>
<evidence type="ECO:0000313" key="2">
    <source>
        <dbReference type="Proteomes" id="UP000789759"/>
    </source>
</evidence>
<gene>
    <name evidence="1" type="ORF">CPELLU_LOCUS18205</name>
</gene>
<comment type="caution">
    <text evidence="1">The sequence shown here is derived from an EMBL/GenBank/DDBJ whole genome shotgun (WGS) entry which is preliminary data.</text>
</comment>
<name>A0A9N9K0Q8_9GLOM</name>
<dbReference type="EMBL" id="CAJVQA010034974">
    <property type="protein sequence ID" value="CAG8806496.1"/>
    <property type="molecule type" value="Genomic_DNA"/>
</dbReference>
<feature type="non-terminal residue" evidence="1">
    <location>
        <position position="55"/>
    </location>
</feature>
<dbReference type="AlphaFoldDB" id="A0A9N9K0Q8"/>
<proteinExistence type="predicted"/>
<evidence type="ECO:0000313" key="1">
    <source>
        <dbReference type="EMBL" id="CAG8806496.1"/>
    </source>
</evidence>